<dbReference type="InParanoid" id="A0A078ADZ1"/>
<reference evidence="1 2" key="1">
    <citation type="submission" date="2014-06" db="EMBL/GenBank/DDBJ databases">
        <authorList>
            <person name="Swart Estienne"/>
        </authorList>
    </citation>
    <scope>NUCLEOTIDE SEQUENCE [LARGE SCALE GENOMIC DNA]</scope>
    <source>
        <strain evidence="1 2">130c</strain>
    </source>
</reference>
<dbReference type="AlphaFoldDB" id="A0A078ADZ1"/>
<accession>A0A078ADZ1</accession>
<protein>
    <recommendedName>
        <fullName evidence="3">Protein kinase domain-containing protein</fullName>
    </recommendedName>
</protein>
<proteinExistence type="predicted"/>
<evidence type="ECO:0000313" key="2">
    <source>
        <dbReference type="Proteomes" id="UP000039865"/>
    </source>
</evidence>
<name>A0A078ADZ1_STYLE</name>
<dbReference type="EMBL" id="CCKQ01008604">
    <property type="protein sequence ID" value="CDW80066.1"/>
    <property type="molecule type" value="Genomic_DNA"/>
</dbReference>
<dbReference type="Proteomes" id="UP000039865">
    <property type="component" value="Unassembled WGS sequence"/>
</dbReference>
<gene>
    <name evidence="1" type="primary">Contig9539.g10199</name>
    <name evidence="1" type="ORF">STYLEM_9062</name>
</gene>
<evidence type="ECO:0008006" key="3">
    <source>
        <dbReference type="Google" id="ProtNLM"/>
    </source>
</evidence>
<dbReference type="SUPFAM" id="SSF56112">
    <property type="entry name" value="Protein kinase-like (PK-like)"/>
    <property type="match status" value="1"/>
</dbReference>
<dbReference type="InterPro" id="IPR011009">
    <property type="entry name" value="Kinase-like_dom_sf"/>
</dbReference>
<keyword evidence="2" id="KW-1185">Reference proteome</keyword>
<sequence length="601" mass="70978">MQVLGQDKILVGHFNLLKETQMLLVICVNLCIAGCRASKLTLVSIEEFRLPSIHDSETKHYQPDDSQYINKESIIGQASKFDQLNPKSNLSLNKNSNGSGISLLSNFLTKKFQKEVAPLKKKFMTIKQKKKLLGFKVLSSPRVENHRHLKSENIDFNHKFAQKQVVTEKKRKIKELTEHENRLKREKLVPCYDQSELQIDPYELTRRALSNFPLESKYAIRFLASIMDKKEKREIMHYDQIYYYYFEEERHKIFNYQLVLKPQHHLAYRYEIVKIISDPENKKAKLIGFDHKFKKDVIIDQVTDQFDKNLAIFYEKNAASKIQVKVNPELRNIYQTSYLDQLHREIVEHDLSIGVNSKDYNSQINYRRVMYALQKQENIDQLPISAALDFFNFRGESFMVVDKYPLNLNRYIKQYGAIDNLLSLRKVAVMLIRNLIYLSKPKIQHYNLNLKSVAIEIDEFKNIEKCILHTFNEAHIYYNHEEFNQTKDIKALGYMLLRLKIGHSQYQSEDEDLKNEFNSWKGAVDEQGYDFIDFIGVCLAGKQKFAINLMKKNWIQGLIRERRHYRNRTEQFSLMSTPVIKRPPIAKRIINNNSRIDINIQ</sequence>
<organism evidence="1 2">
    <name type="scientific">Stylonychia lemnae</name>
    <name type="common">Ciliate</name>
    <dbReference type="NCBI Taxonomy" id="5949"/>
    <lineage>
        <taxon>Eukaryota</taxon>
        <taxon>Sar</taxon>
        <taxon>Alveolata</taxon>
        <taxon>Ciliophora</taxon>
        <taxon>Intramacronucleata</taxon>
        <taxon>Spirotrichea</taxon>
        <taxon>Stichotrichia</taxon>
        <taxon>Sporadotrichida</taxon>
        <taxon>Oxytrichidae</taxon>
        <taxon>Stylonychinae</taxon>
        <taxon>Stylonychia</taxon>
    </lineage>
</organism>
<evidence type="ECO:0000313" key="1">
    <source>
        <dbReference type="EMBL" id="CDW80066.1"/>
    </source>
</evidence>